<dbReference type="Pfam" id="PF13439">
    <property type="entry name" value="Glyco_transf_4"/>
    <property type="match status" value="1"/>
</dbReference>
<dbReference type="EMBL" id="JAFKCS010000009">
    <property type="protein sequence ID" value="MBN7820367.1"/>
    <property type="molecule type" value="Genomic_DNA"/>
</dbReference>
<reference evidence="2 3" key="1">
    <citation type="submission" date="2021-03" db="EMBL/GenBank/DDBJ databases">
        <title>novel species isolated from a fishpond in China.</title>
        <authorList>
            <person name="Lu H."/>
            <person name="Cai Z."/>
        </authorList>
    </citation>
    <scope>NUCLEOTIDE SEQUENCE [LARGE SCALE GENOMIC DNA]</scope>
    <source>
        <strain evidence="2 3">Y57</strain>
    </source>
</reference>
<evidence type="ECO:0000313" key="3">
    <source>
        <dbReference type="Proteomes" id="UP000663992"/>
    </source>
</evidence>
<evidence type="ECO:0000259" key="1">
    <source>
        <dbReference type="Pfam" id="PF13439"/>
    </source>
</evidence>
<dbReference type="Gene3D" id="3.40.50.2000">
    <property type="entry name" value="Glycogen Phosphorylase B"/>
    <property type="match status" value="2"/>
</dbReference>
<sequence>MTEPLHIAHVLYRFDTGGLENGMVNLINQLGEQSFQHSIITLSGWSDTFRSRLQVSNVEFYDLEKQPGQDFGMFGRLAKLLRNLKPDVLHTRNLGSLECQVVGWWCGVPYRIHGEHGWDINDLNGSNKKYQWLRRIVNPFVHQFIGLSRESCQYLTEKVGVSPRKVSHICNGVELSRFQAKQASLTMPDGWNDENVVVFGTIGRLAAVKNQALLIRCFAAVQHLLSDTNIETRLMLVGDGDCKAQLQALSVELDVAQSVWFAGNQSQVGPYLQHMDVFVLPSLAEGISNTLLEAMACGLPVIATAVGGNGDLLPLEVHRTNLIPVDNESLVSQRMAEYARDAELRQRDGKYFFAHCNSEFSLSGMVERYRALYQAKSRGTDECVE</sequence>
<feature type="domain" description="Glycosyltransferase subfamily 4-like N-terminal" evidence="1">
    <location>
        <begin position="17"/>
        <end position="177"/>
    </location>
</feature>
<dbReference type="PANTHER" id="PTHR12526">
    <property type="entry name" value="GLYCOSYLTRANSFERASE"/>
    <property type="match status" value="1"/>
</dbReference>
<dbReference type="SUPFAM" id="SSF53756">
    <property type="entry name" value="UDP-Glycosyltransferase/glycogen phosphorylase"/>
    <property type="match status" value="1"/>
</dbReference>
<dbReference type="InterPro" id="IPR017522">
    <property type="entry name" value="Sugar_tfrase_PEP-CTERM_Stp2"/>
</dbReference>
<gene>
    <name evidence="2" type="ORF">J0A65_10860</name>
</gene>
<keyword evidence="3" id="KW-1185">Reference proteome</keyword>
<dbReference type="Proteomes" id="UP000663992">
    <property type="component" value="Unassembled WGS sequence"/>
</dbReference>
<dbReference type="NCBIfam" id="TIGR03088">
    <property type="entry name" value="stp2"/>
    <property type="match status" value="1"/>
</dbReference>
<dbReference type="RefSeq" id="WP_206594206.1">
    <property type="nucleotide sequence ID" value="NZ_JAFKCS010000009.1"/>
</dbReference>
<comment type="caution">
    <text evidence="2">The sequence shown here is derived from an EMBL/GenBank/DDBJ whole genome shotgun (WGS) entry which is preliminary data.</text>
</comment>
<organism evidence="2 3">
    <name type="scientific">Bowmanella yangjiangensis</name>
    <dbReference type="NCBI Taxonomy" id="2811230"/>
    <lineage>
        <taxon>Bacteria</taxon>
        <taxon>Pseudomonadati</taxon>
        <taxon>Pseudomonadota</taxon>
        <taxon>Gammaproteobacteria</taxon>
        <taxon>Alteromonadales</taxon>
        <taxon>Alteromonadaceae</taxon>
        <taxon>Bowmanella</taxon>
    </lineage>
</organism>
<proteinExistence type="predicted"/>
<accession>A0ABS3CTB5</accession>
<dbReference type="Pfam" id="PF13692">
    <property type="entry name" value="Glyco_trans_1_4"/>
    <property type="match status" value="1"/>
</dbReference>
<name>A0ABS3CTB5_9ALTE</name>
<protein>
    <submittedName>
        <fullName evidence="2">TIGR03088 family PEP-CTERM/XrtA system glycosyltransferase</fullName>
    </submittedName>
</protein>
<evidence type="ECO:0000313" key="2">
    <source>
        <dbReference type="EMBL" id="MBN7820367.1"/>
    </source>
</evidence>
<dbReference type="InterPro" id="IPR028098">
    <property type="entry name" value="Glyco_trans_4-like_N"/>
</dbReference>